<proteinExistence type="predicted"/>
<dbReference type="EMBL" id="KN817663">
    <property type="protein sequence ID" value="KJA14858.1"/>
    <property type="molecule type" value="Genomic_DNA"/>
</dbReference>
<organism evidence="2 3">
    <name type="scientific">Hypholoma sublateritium (strain FD-334 SS-4)</name>
    <dbReference type="NCBI Taxonomy" id="945553"/>
    <lineage>
        <taxon>Eukaryota</taxon>
        <taxon>Fungi</taxon>
        <taxon>Dikarya</taxon>
        <taxon>Basidiomycota</taxon>
        <taxon>Agaricomycotina</taxon>
        <taxon>Agaricomycetes</taxon>
        <taxon>Agaricomycetidae</taxon>
        <taxon>Agaricales</taxon>
        <taxon>Agaricineae</taxon>
        <taxon>Strophariaceae</taxon>
        <taxon>Hypholoma</taxon>
    </lineage>
</organism>
<dbReference type="Proteomes" id="UP000054270">
    <property type="component" value="Unassembled WGS sequence"/>
</dbReference>
<evidence type="ECO:0000256" key="1">
    <source>
        <dbReference type="SAM" id="MobiDB-lite"/>
    </source>
</evidence>
<evidence type="ECO:0000313" key="2">
    <source>
        <dbReference type="EMBL" id="KJA14858.1"/>
    </source>
</evidence>
<protein>
    <submittedName>
        <fullName evidence="2">Uncharacterized protein</fullName>
    </submittedName>
</protein>
<evidence type="ECO:0000313" key="3">
    <source>
        <dbReference type="Proteomes" id="UP000054270"/>
    </source>
</evidence>
<gene>
    <name evidence="2" type="ORF">HYPSUDRAFT_208367</name>
</gene>
<keyword evidence="3" id="KW-1185">Reference proteome</keyword>
<sequence length="227" mass="24400">MLSHFPEHQTAAFAPRDAPGHPLSAASITGITMPPEDEDNGAHLAAFVGMSPIHESPSARTSSGACAGAFFARSLCRMTPGHMRDHRRPCITAARLQSIQHRQWACALRESASSGTRSARCTCAGRTPRHLGQAITRASSLRRRTDMNTDANDAPSLAVAAAASSYRFYDSGTAWIGGTCNSLHVPLHVLRRPCLLTTTAMLACQRSRPHVLLDLGAHRRRPSTSAQ</sequence>
<dbReference type="AlphaFoldDB" id="A0A0D2LVH8"/>
<accession>A0A0D2LVH8</accession>
<feature type="region of interest" description="Disordered" evidence="1">
    <location>
        <begin position="1"/>
        <end position="24"/>
    </location>
</feature>
<name>A0A0D2LVH8_HYPSF</name>
<reference evidence="3" key="1">
    <citation type="submission" date="2014-04" db="EMBL/GenBank/DDBJ databases">
        <title>Evolutionary Origins and Diversification of the Mycorrhizal Mutualists.</title>
        <authorList>
            <consortium name="DOE Joint Genome Institute"/>
            <consortium name="Mycorrhizal Genomics Consortium"/>
            <person name="Kohler A."/>
            <person name="Kuo A."/>
            <person name="Nagy L.G."/>
            <person name="Floudas D."/>
            <person name="Copeland A."/>
            <person name="Barry K.W."/>
            <person name="Cichocki N."/>
            <person name="Veneault-Fourrey C."/>
            <person name="LaButti K."/>
            <person name="Lindquist E.A."/>
            <person name="Lipzen A."/>
            <person name="Lundell T."/>
            <person name="Morin E."/>
            <person name="Murat C."/>
            <person name="Riley R."/>
            <person name="Ohm R."/>
            <person name="Sun H."/>
            <person name="Tunlid A."/>
            <person name="Henrissat B."/>
            <person name="Grigoriev I.V."/>
            <person name="Hibbett D.S."/>
            <person name="Martin F."/>
        </authorList>
    </citation>
    <scope>NUCLEOTIDE SEQUENCE [LARGE SCALE GENOMIC DNA]</scope>
    <source>
        <strain evidence="3">FD-334 SS-4</strain>
    </source>
</reference>